<dbReference type="OrthoDB" id="240747at2"/>
<proteinExistence type="predicted"/>
<evidence type="ECO:0000256" key="1">
    <source>
        <dbReference type="SAM" id="MobiDB-lite"/>
    </source>
</evidence>
<gene>
    <name evidence="3" type="ORF">Enr8_40790</name>
</gene>
<dbReference type="Proteomes" id="UP000318878">
    <property type="component" value="Unassembled WGS sequence"/>
</dbReference>
<dbReference type="EMBL" id="SJPF01000004">
    <property type="protein sequence ID" value="TWT32152.1"/>
    <property type="molecule type" value="Genomic_DNA"/>
</dbReference>
<protein>
    <submittedName>
        <fullName evidence="3">Uncharacterized protein</fullName>
    </submittedName>
</protein>
<keyword evidence="2" id="KW-0732">Signal</keyword>
<evidence type="ECO:0000256" key="2">
    <source>
        <dbReference type="SAM" id="SignalP"/>
    </source>
</evidence>
<dbReference type="RefSeq" id="WP_146434903.1">
    <property type="nucleotide sequence ID" value="NZ_SJPF01000004.1"/>
</dbReference>
<feature type="chain" id="PRO_5022829914" evidence="2">
    <location>
        <begin position="23"/>
        <end position="485"/>
    </location>
</feature>
<organism evidence="3 4">
    <name type="scientific">Blastopirellula retiformator</name>
    <dbReference type="NCBI Taxonomy" id="2527970"/>
    <lineage>
        <taxon>Bacteria</taxon>
        <taxon>Pseudomonadati</taxon>
        <taxon>Planctomycetota</taxon>
        <taxon>Planctomycetia</taxon>
        <taxon>Pirellulales</taxon>
        <taxon>Pirellulaceae</taxon>
        <taxon>Blastopirellula</taxon>
    </lineage>
</organism>
<dbReference type="AlphaFoldDB" id="A0A5C5V339"/>
<keyword evidence="4" id="KW-1185">Reference proteome</keyword>
<feature type="region of interest" description="Disordered" evidence="1">
    <location>
        <begin position="463"/>
        <end position="485"/>
    </location>
</feature>
<evidence type="ECO:0000313" key="4">
    <source>
        <dbReference type="Proteomes" id="UP000318878"/>
    </source>
</evidence>
<reference evidence="3 4" key="1">
    <citation type="submission" date="2019-02" db="EMBL/GenBank/DDBJ databases">
        <title>Deep-cultivation of Planctomycetes and their phenomic and genomic characterization uncovers novel biology.</title>
        <authorList>
            <person name="Wiegand S."/>
            <person name="Jogler M."/>
            <person name="Boedeker C."/>
            <person name="Pinto D."/>
            <person name="Vollmers J."/>
            <person name="Rivas-Marin E."/>
            <person name="Kohn T."/>
            <person name="Peeters S.H."/>
            <person name="Heuer A."/>
            <person name="Rast P."/>
            <person name="Oberbeckmann S."/>
            <person name="Bunk B."/>
            <person name="Jeske O."/>
            <person name="Meyerdierks A."/>
            <person name="Storesund J.E."/>
            <person name="Kallscheuer N."/>
            <person name="Luecker S."/>
            <person name="Lage O.M."/>
            <person name="Pohl T."/>
            <person name="Merkel B.J."/>
            <person name="Hornburger P."/>
            <person name="Mueller R.-W."/>
            <person name="Bruemmer F."/>
            <person name="Labrenz M."/>
            <person name="Spormann A.M."/>
            <person name="Op Den Camp H."/>
            <person name="Overmann J."/>
            <person name="Amann R."/>
            <person name="Jetten M.S.M."/>
            <person name="Mascher T."/>
            <person name="Medema M.H."/>
            <person name="Devos D.P."/>
            <person name="Kaster A.-K."/>
            <person name="Ovreas L."/>
            <person name="Rohde M."/>
            <person name="Galperin M.Y."/>
            <person name="Jogler C."/>
        </authorList>
    </citation>
    <scope>NUCLEOTIDE SEQUENCE [LARGE SCALE GENOMIC DNA]</scope>
    <source>
        <strain evidence="3 4">Enr8</strain>
    </source>
</reference>
<sequence precursor="true">MRTAWTWLIVGFCLSLSQTALAAPWEFDPYRVEVWIAADDPRLLSDSAQQQVREKIEQRSWIAAKAVWQVDVLPCPAPLRWDAFHKLGEMTQPVNPQTADAPVDKIILVTIQSQSPQLQMAARQFDVRTQRWSGVHREQIGSLRLVSITAVDLLRRCFEPIGKIERIDESEALVVMKAQGLADTPDSPAIVPNGSALTVAMRRLNRTGQLEKNGVQMIDWTVLEVLADQFNFKKCEILSGFRRPLSGRKSIRVERLAVAVKPAYQQTELHVRSREGSPLPGYEIYAKDTQSGESERLAATDDHGVVGLPQDPQHPFRLLYVRSGGSLLARLPLVPGLESELTATVTDNARQVEAEGFVLGWRRKMLDVIARRELIADRIRRRIEEGDVEGAEKWLVEMQEMTKINDLLYQFRQAKNDFLEGGDASDQRTSAQITQLFDKAQQLASKSYNRNLERDLADEVQKMRKASDSFGGDAAAPTSSDDFGK</sequence>
<comment type="caution">
    <text evidence="3">The sequence shown here is derived from an EMBL/GenBank/DDBJ whole genome shotgun (WGS) entry which is preliminary data.</text>
</comment>
<name>A0A5C5V339_9BACT</name>
<feature type="signal peptide" evidence="2">
    <location>
        <begin position="1"/>
        <end position="22"/>
    </location>
</feature>
<evidence type="ECO:0000313" key="3">
    <source>
        <dbReference type="EMBL" id="TWT32152.1"/>
    </source>
</evidence>
<accession>A0A5C5V339</accession>